<dbReference type="Gene3D" id="3.40.50.1820">
    <property type="entry name" value="alpha/beta hydrolase"/>
    <property type="match status" value="1"/>
</dbReference>
<protein>
    <recommendedName>
        <fullName evidence="3">AB hydrolase-1 domain-containing protein</fullName>
    </recommendedName>
</protein>
<dbReference type="PANTHER" id="PTHR43139:SF65">
    <property type="entry name" value="HYDROLASE FAMILY PROTEIN, PUTATIVE (AFU_ORTHOLOGUE AFUA_6G07060)-RELATED"/>
    <property type="match status" value="1"/>
</dbReference>
<dbReference type="Proteomes" id="UP000269276">
    <property type="component" value="Unassembled WGS sequence"/>
</dbReference>
<dbReference type="PANTHER" id="PTHR43139">
    <property type="entry name" value="SI:DKEY-122A22.2"/>
    <property type="match status" value="1"/>
</dbReference>
<dbReference type="InterPro" id="IPR029058">
    <property type="entry name" value="AB_hydrolase_fold"/>
</dbReference>
<keyword evidence="2" id="KW-0812">Transmembrane</keyword>
<feature type="transmembrane region" description="Helical" evidence="2">
    <location>
        <begin position="14"/>
        <end position="33"/>
    </location>
</feature>
<feature type="domain" description="AB hydrolase-1" evidence="3">
    <location>
        <begin position="102"/>
        <end position="215"/>
    </location>
</feature>
<accession>A0A3M7ENP5</accession>
<comment type="caution">
    <text evidence="4">The sequence shown here is derived from an EMBL/GenBank/DDBJ whole genome shotgun (WGS) entry which is preliminary data.</text>
</comment>
<keyword evidence="2" id="KW-1133">Transmembrane helix</keyword>
<evidence type="ECO:0000259" key="3">
    <source>
        <dbReference type="Pfam" id="PF00561"/>
    </source>
</evidence>
<proteinExistence type="predicted"/>
<feature type="region of interest" description="Disordered" evidence="1">
    <location>
        <begin position="246"/>
        <end position="302"/>
    </location>
</feature>
<dbReference type="InterPro" id="IPR052370">
    <property type="entry name" value="Meta-cleavage_hydrolase"/>
</dbReference>
<dbReference type="InterPro" id="IPR000073">
    <property type="entry name" value="AB_hydrolase_1"/>
</dbReference>
<evidence type="ECO:0000313" key="4">
    <source>
        <dbReference type="EMBL" id="RMY77846.1"/>
    </source>
</evidence>
<evidence type="ECO:0000256" key="1">
    <source>
        <dbReference type="SAM" id="MobiDB-lite"/>
    </source>
</evidence>
<gene>
    <name evidence="4" type="ORF">D0863_01043</name>
</gene>
<dbReference type="PRINTS" id="PR00111">
    <property type="entry name" value="ABHYDROLASE"/>
</dbReference>
<dbReference type="EMBL" id="QWIP01000019">
    <property type="protein sequence ID" value="RMY77846.1"/>
    <property type="molecule type" value="Genomic_DNA"/>
</dbReference>
<organism evidence="4 5">
    <name type="scientific">Hortaea werneckii</name>
    <name type="common">Black yeast</name>
    <name type="synonym">Cladosporium werneckii</name>
    <dbReference type="NCBI Taxonomy" id="91943"/>
    <lineage>
        <taxon>Eukaryota</taxon>
        <taxon>Fungi</taxon>
        <taxon>Dikarya</taxon>
        <taxon>Ascomycota</taxon>
        <taxon>Pezizomycotina</taxon>
        <taxon>Dothideomycetes</taxon>
        <taxon>Dothideomycetidae</taxon>
        <taxon>Mycosphaerellales</taxon>
        <taxon>Teratosphaeriaceae</taxon>
        <taxon>Hortaea</taxon>
    </lineage>
</organism>
<keyword evidence="2" id="KW-0472">Membrane</keyword>
<dbReference type="GO" id="GO:0005783">
    <property type="term" value="C:endoplasmic reticulum"/>
    <property type="evidence" value="ECO:0007669"/>
    <property type="project" value="TreeGrafter"/>
</dbReference>
<name>A0A3M7ENP5_HORWE</name>
<dbReference type="VEuPathDB" id="FungiDB:BTJ68_05772"/>
<reference evidence="4 5" key="1">
    <citation type="journal article" date="2018" name="BMC Genomics">
        <title>Genomic evidence for intraspecific hybridization in a clonal and extremely halotolerant yeast.</title>
        <authorList>
            <person name="Gostincar C."/>
            <person name="Stajich J.E."/>
            <person name="Zupancic J."/>
            <person name="Zalar P."/>
            <person name="Gunde-Cimerman N."/>
        </authorList>
    </citation>
    <scope>NUCLEOTIDE SEQUENCE [LARGE SCALE GENOMIC DNA]</scope>
    <source>
        <strain evidence="4 5">EXF-2682</strain>
    </source>
</reference>
<dbReference type="Pfam" id="PF00561">
    <property type="entry name" value="Abhydrolase_1"/>
    <property type="match status" value="1"/>
</dbReference>
<dbReference type="AlphaFoldDB" id="A0A3M7ENP5"/>
<evidence type="ECO:0000313" key="5">
    <source>
        <dbReference type="Proteomes" id="UP000269276"/>
    </source>
</evidence>
<sequence>METIKHFNIRDRRMLYIAAAAAPLAAYTGFRLFRSLATLRRGPVNPQHHVIPSPRHSLQLLSAQDLNSLPYPPNALPGARDVDTPYGNIRVYEWGPEDGRKVLLVHGISTPCIALANLADSLVEKGCRVMLFDLFGRGYSDTPDPGRYPQDTQLFSSQILCVLASSKLAWTGPNRFTLVGYSLGGGIGASFASYFPELVEGLVLIAPSGLLRPKHISAKSKLLYGNLLPQSLIHYYVGNRLRGGPPSVWRQNSSSTGSSSGNPEATTTGAIQAAESEVPSTSPPSHPAQAPNSSAPIFPDRPTISPANAVGWQVDAHPGFVPAFISSIQHAPITEQHERWRLIGHRQEAARISSNNKPDALHSSGAAAAAGVALKEKKVLILLGKQDSVIIADEVEEDASKAMGKEDVEVVRLEGGHDVPIVGAKECGEAIATFWKRER</sequence>
<dbReference type="OrthoDB" id="408373at2759"/>
<evidence type="ECO:0000256" key="2">
    <source>
        <dbReference type="SAM" id="Phobius"/>
    </source>
</evidence>
<dbReference type="SUPFAM" id="SSF53474">
    <property type="entry name" value="alpha/beta-Hydrolases"/>
    <property type="match status" value="1"/>
</dbReference>